<protein>
    <submittedName>
        <fullName evidence="3">Uncharacterized protein LOC106170558</fullName>
    </submittedName>
</protein>
<feature type="signal peptide" evidence="1">
    <location>
        <begin position="1"/>
        <end position="16"/>
    </location>
</feature>
<accession>A0A1S3J6H0</accession>
<feature type="chain" id="PRO_5010320833" evidence="1">
    <location>
        <begin position="17"/>
        <end position="137"/>
    </location>
</feature>
<evidence type="ECO:0000313" key="3">
    <source>
        <dbReference type="RefSeq" id="XP_013405903.1"/>
    </source>
</evidence>
<reference evidence="3" key="1">
    <citation type="submission" date="2025-08" db="UniProtKB">
        <authorList>
            <consortium name="RefSeq"/>
        </authorList>
    </citation>
    <scope>IDENTIFICATION</scope>
    <source>
        <tissue evidence="3">Gonads</tissue>
    </source>
</reference>
<dbReference type="AlphaFoldDB" id="A0A1S3J6H0"/>
<dbReference type="GeneID" id="106170558"/>
<organism evidence="2 3">
    <name type="scientific">Lingula anatina</name>
    <name type="common">Brachiopod</name>
    <name type="synonym">Lingula unguis</name>
    <dbReference type="NCBI Taxonomy" id="7574"/>
    <lineage>
        <taxon>Eukaryota</taxon>
        <taxon>Metazoa</taxon>
        <taxon>Spiralia</taxon>
        <taxon>Lophotrochozoa</taxon>
        <taxon>Brachiopoda</taxon>
        <taxon>Linguliformea</taxon>
        <taxon>Lingulata</taxon>
        <taxon>Lingulida</taxon>
        <taxon>Linguloidea</taxon>
        <taxon>Lingulidae</taxon>
        <taxon>Lingula</taxon>
    </lineage>
</organism>
<dbReference type="KEGG" id="lak:106170558"/>
<keyword evidence="1" id="KW-0732">Signal</keyword>
<sequence>MFRLGLLLTVVVMASAASVPEPENPDSWKEENLPSLSVGQEIVVVSDKIKVLFDSKRLTVTARDGIELLCYCAKLSSHREFGEIRQELKNNENAVNEILKHFRVVWPPLKKEQVLPQMGATVAEFCAHVPVVTAVRV</sequence>
<name>A0A1S3J6H0_LINAN</name>
<dbReference type="Proteomes" id="UP000085678">
    <property type="component" value="Unplaced"/>
</dbReference>
<dbReference type="InParanoid" id="A0A1S3J6H0"/>
<keyword evidence="2" id="KW-1185">Reference proteome</keyword>
<evidence type="ECO:0000256" key="1">
    <source>
        <dbReference type="SAM" id="SignalP"/>
    </source>
</evidence>
<proteinExistence type="predicted"/>
<dbReference type="RefSeq" id="XP_013405903.1">
    <property type="nucleotide sequence ID" value="XM_013550449.2"/>
</dbReference>
<evidence type="ECO:0000313" key="2">
    <source>
        <dbReference type="Proteomes" id="UP000085678"/>
    </source>
</evidence>
<gene>
    <name evidence="3" type="primary">LOC106170558</name>
</gene>